<keyword evidence="2" id="KW-1185">Reference proteome</keyword>
<evidence type="ECO:0000313" key="2">
    <source>
        <dbReference type="Proteomes" id="UP001186974"/>
    </source>
</evidence>
<dbReference type="EMBL" id="JAWDJW010012574">
    <property type="protein sequence ID" value="KAK3043998.1"/>
    <property type="molecule type" value="Genomic_DNA"/>
</dbReference>
<proteinExistence type="predicted"/>
<feature type="non-terminal residue" evidence="1">
    <location>
        <position position="160"/>
    </location>
</feature>
<sequence length="160" mass="17867">MQAEGHDHERAQWQHEHMQVQQQIETLIYEKEDLVCVHTRETGELRKKISILMEKLEANTLANGVPASDTTTFADFTTNMDGLNMGANDWDCTFVNEDYDFCMDNSTPSSDMQQSAQAIPQHSMVLATRKKETADIGIDSDKPVASGLLLMLLLCGAFVA</sequence>
<gene>
    <name evidence="1" type="ORF">LTS18_002449</name>
</gene>
<name>A0ACC3CSL2_9PEZI</name>
<comment type="caution">
    <text evidence="1">The sequence shown here is derived from an EMBL/GenBank/DDBJ whole genome shotgun (WGS) entry which is preliminary data.</text>
</comment>
<evidence type="ECO:0000313" key="1">
    <source>
        <dbReference type="EMBL" id="KAK3043998.1"/>
    </source>
</evidence>
<organism evidence="1 2">
    <name type="scientific">Coniosporium uncinatum</name>
    <dbReference type="NCBI Taxonomy" id="93489"/>
    <lineage>
        <taxon>Eukaryota</taxon>
        <taxon>Fungi</taxon>
        <taxon>Dikarya</taxon>
        <taxon>Ascomycota</taxon>
        <taxon>Pezizomycotina</taxon>
        <taxon>Dothideomycetes</taxon>
        <taxon>Dothideomycetes incertae sedis</taxon>
        <taxon>Coniosporium</taxon>
    </lineage>
</organism>
<dbReference type="Proteomes" id="UP001186974">
    <property type="component" value="Unassembled WGS sequence"/>
</dbReference>
<accession>A0ACC3CSL2</accession>
<reference evidence="1" key="1">
    <citation type="submission" date="2024-09" db="EMBL/GenBank/DDBJ databases">
        <title>Black Yeasts Isolated from many extreme environments.</title>
        <authorList>
            <person name="Coleine C."/>
            <person name="Stajich J.E."/>
            <person name="Selbmann L."/>
        </authorList>
    </citation>
    <scope>NUCLEOTIDE SEQUENCE</scope>
    <source>
        <strain evidence="1">CCFEE 5737</strain>
    </source>
</reference>
<protein>
    <submittedName>
        <fullName evidence="1">Uncharacterized protein</fullName>
    </submittedName>
</protein>